<dbReference type="Proteomes" id="UP000664534">
    <property type="component" value="Unassembled WGS sequence"/>
</dbReference>
<keyword evidence="2" id="KW-1185">Reference proteome</keyword>
<dbReference type="EMBL" id="CAJPDT010000143">
    <property type="protein sequence ID" value="CAF9941197.1"/>
    <property type="molecule type" value="Genomic_DNA"/>
</dbReference>
<name>A0A8H3J5N3_9LECA</name>
<evidence type="ECO:0000313" key="1">
    <source>
        <dbReference type="EMBL" id="CAF9941197.1"/>
    </source>
</evidence>
<sequence>MSTSTSGSDSNLVRNVDNCPLMRADKAKVGPRYYCWDWGEVCTDFKGPVEAESSEFVEIELYYQEGGEEMLTLRGEAAQIARETLGGKWEAKMQVEVLFFDDGDKNCRVKARE</sequence>
<gene>
    <name evidence="1" type="ORF">IMSHALPRED_002465</name>
</gene>
<accession>A0A8H3J5N3</accession>
<protein>
    <submittedName>
        <fullName evidence="1">Uncharacterized protein</fullName>
    </submittedName>
</protein>
<organism evidence="1 2">
    <name type="scientific">Imshaugia aleurites</name>
    <dbReference type="NCBI Taxonomy" id="172621"/>
    <lineage>
        <taxon>Eukaryota</taxon>
        <taxon>Fungi</taxon>
        <taxon>Dikarya</taxon>
        <taxon>Ascomycota</taxon>
        <taxon>Pezizomycotina</taxon>
        <taxon>Lecanoromycetes</taxon>
        <taxon>OSLEUM clade</taxon>
        <taxon>Lecanoromycetidae</taxon>
        <taxon>Lecanorales</taxon>
        <taxon>Lecanorineae</taxon>
        <taxon>Parmeliaceae</taxon>
        <taxon>Imshaugia</taxon>
    </lineage>
</organism>
<evidence type="ECO:0000313" key="2">
    <source>
        <dbReference type="Proteomes" id="UP000664534"/>
    </source>
</evidence>
<dbReference type="AlphaFoldDB" id="A0A8H3J5N3"/>
<comment type="caution">
    <text evidence="1">The sequence shown here is derived from an EMBL/GenBank/DDBJ whole genome shotgun (WGS) entry which is preliminary data.</text>
</comment>
<proteinExistence type="predicted"/>
<reference evidence="1" key="1">
    <citation type="submission" date="2021-03" db="EMBL/GenBank/DDBJ databases">
        <authorList>
            <person name="Tagirdzhanova G."/>
        </authorList>
    </citation>
    <scope>NUCLEOTIDE SEQUENCE</scope>
</reference>